<dbReference type="VEuPathDB" id="FungiDB:EMCG_06076"/>
<dbReference type="EMBL" id="PDND01000045">
    <property type="protein sequence ID" value="PGH34188.1"/>
    <property type="molecule type" value="Genomic_DNA"/>
</dbReference>
<reference evidence="2 3" key="1">
    <citation type="submission" date="2017-10" db="EMBL/GenBank/DDBJ databases">
        <title>Comparative genomics in systemic dimorphic fungi from Ajellomycetaceae.</title>
        <authorList>
            <person name="Munoz J.F."/>
            <person name="Mcewen J.G."/>
            <person name="Clay O.K."/>
            <person name="Cuomo C.A."/>
        </authorList>
    </citation>
    <scope>NUCLEOTIDE SEQUENCE [LARGE SCALE GENOMIC DNA]</scope>
    <source>
        <strain evidence="2 3">UAMH4076</strain>
    </source>
</reference>
<sequence>MAVAWSTYLIQYPPTLDPEQIQRVDKMNSQIKSILRERSCLVKLQRVLLEEDEDSTECRGDVERVTSRRLMWDLPDPAGFAEPPLSQPPRSSPNSIIGI</sequence>
<keyword evidence="3" id="KW-1185">Reference proteome</keyword>
<comment type="caution">
    <text evidence="2">The sequence shown here is derived from an EMBL/GenBank/DDBJ whole genome shotgun (WGS) entry which is preliminary data.</text>
</comment>
<organism evidence="2 3">
    <name type="scientific">[Emmonsia] crescens</name>
    <dbReference type="NCBI Taxonomy" id="73230"/>
    <lineage>
        <taxon>Eukaryota</taxon>
        <taxon>Fungi</taxon>
        <taxon>Dikarya</taxon>
        <taxon>Ascomycota</taxon>
        <taxon>Pezizomycotina</taxon>
        <taxon>Eurotiomycetes</taxon>
        <taxon>Eurotiomycetidae</taxon>
        <taxon>Onygenales</taxon>
        <taxon>Ajellomycetaceae</taxon>
        <taxon>Emergomyces</taxon>
    </lineage>
</organism>
<feature type="region of interest" description="Disordered" evidence="1">
    <location>
        <begin position="77"/>
        <end position="99"/>
    </location>
</feature>
<dbReference type="Proteomes" id="UP000226031">
    <property type="component" value="Unassembled WGS sequence"/>
</dbReference>
<evidence type="ECO:0000256" key="1">
    <source>
        <dbReference type="SAM" id="MobiDB-lite"/>
    </source>
</evidence>
<protein>
    <submittedName>
        <fullName evidence="2">Uncharacterized protein</fullName>
    </submittedName>
</protein>
<name>A0A2B7ZLY6_9EURO</name>
<evidence type="ECO:0000313" key="2">
    <source>
        <dbReference type="EMBL" id="PGH34188.1"/>
    </source>
</evidence>
<gene>
    <name evidence="2" type="ORF">GX50_02962</name>
</gene>
<proteinExistence type="predicted"/>
<dbReference type="AlphaFoldDB" id="A0A2B7ZLY6"/>
<evidence type="ECO:0000313" key="3">
    <source>
        <dbReference type="Proteomes" id="UP000226031"/>
    </source>
</evidence>
<accession>A0A2B7ZLY6</accession>